<dbReference type="InterPro" id="IPR049278">
    <property type="entry name" value="MS_channel_C"/>
</dbReference>
<evidence type="ECO:0000256" key="6">
    <source>
        <dbReference type="ARBA" id="ARBA00023136"/>
    </source>
</evidence>
<dbReference type="InterPro" id="IPR010920">
    <property type="entry name" value="LSM_dom_sf"/>
</dbReference>
<dbReference type="SUPFAM" id="SSF50182">
    <property type="entry name" value="Sm-like ribonucleoproteins"/>
    <property type="match status" value="1"/>
</dbReference>
<evidence type="ECO:0000313" key="11">
    <source>
        <dbReference type="EMBL" id="SLN64965.1"/>
    </source>
</evidence>
<evidence type="ECO:0000256" key="4">
    <source>
        <dbReference type="ARBA" id="ARBA00022692"/>
    </source>
</evidence>
<keyword evidence="3" id="KW-1003">Cell membrane</keyword>
<evidence type="ECO:0000259" key="10">
    <source>
        <dbReference type="Pfam" id="PF21088"/>
    </source>
</evidence>
<dbReference type="PANTHER" id="PTHR30221:SF1">
    <property type="entry name" value="SMALL-CONDUCTANCE MECHANOSENSITIVE CHANNEL"/>
    <property type="match status" value="1"/>
</dbReference>
<dbReference type="Gene3D" id="3.30.70.100">
    <property type="match status" value="1"/>
</dbReference>
<dbReference type="OrthoDB" id="9814206at2"/>
<keyword evidence="7" id="KW-0406">Ion transport</keyword>
<accession>A0A1Y5TJD4</accession>
<gene>
    <name evidence="11" type="primary">mscS</name>
    <name evidence="11" type="ORF">PSA7680_03427</name>
</gene>
<dbReference type="Pfam" id="PF21088">
    <property type="entry name" value="MS_channel_1st"/>
    <property type="match status" value="1"/>
</dbReference>
<evidence type="ECO:0000256" key="3">
    <source>
        <dbReference type="ARBA" id="ARBA00022475"/>
    </source>
</evidence>
<evidence type="ECO:0000259" key="8">
    <source>
        <dbReference type="Pfam" id="PF00924"/>
    </source>
</evidence>
<keyword evidence="7" id="KW-0997">Cell inner membrane</keyword>
<dbReference type="Gene3D" id="1.10.287.1260">
    <property type="match status" value="1"/>
</dbReference>
<evidence type="ECO:0000256" key="2">
    <source>
        <dbReference type="ARBA" id="ARBA00008017"/>
    </source>
</evidence>
<dbReference type="InterPro" id="IPR045275">
    <property type="entry name" value="MscS_archaea/bacteria_type"/>
</dbReference>
<evidence type="ECO:0000313" key="12">
    <source>
        <dbReference type="Proteomes" id="UP000193409"/>
    </source>
</evidence>
<feature type="domain" description="Mechanosensitive ion channel MscS" evidence="8">
    <location>
        <begin position="109"/>
        <end position="174"/>
    </location>
</feature>
<feature type="transmembrane region" description="Helical" evidence="7">
    <location>
        <begin position="60"/>
        <end position="81"/>
    </location>
</feature>
<dbReference type="InterPro" id="IPR011066">
    <property type="entry name" value="MscS_channel_C_sf"/>
</dbReference>
<evidence type="ECO:0000256" key="5">
    <source>
        <dbReference type="ARBA" id="ARBA00022989"/>
    </source>
</evidence>
<proteinExistence type="inferred from homology"/>
<dbReference type="InterPro" id="IPR049142">
    <property type="entry name" value="MS_channel_1st"/>
</dbReference>
<dbReference type="Pfam" id="PF21082">
    <property type="entry name" value="MS_channel_3rd"/>
    <property type="match status" value="1"/>
</dbReference>
<reference evidence="11 12" key="1">
    <citation type="submission" date="2017-03" db="EMBL/GenBank/DDBJ databases">
        <authorList>
            <person name="Afonso C.L."/>
            <person name="Miller P.J."/>
            <person name="Scott M.A."/>
            <person name="Spackman E."/>
            <person name="Goraichik I."/>
            <person name="Dimitrov K.M."/>
            <person name="Suarez D.L."/>
            <person name="Swayne D.E."/>
        </authorList>
    </citation>
    <scope>NUCLEOTIDE SEQUENCE [LARGE SCALE GENOMIC DNA]</scope>
    <source>
        <strain evidence="11 12">CECT 7680</strain>
    </source>
</reference>
<comment type="subcellular location">
    <subcellularLocation>
        <location evidence="7">Cell inner membrane</location>
        <topology evidence="7">Multi-pass membrane protein</topology>
    </subcellularLocation>
    <subcellularLocation>
        <location evidence="1">Cell membrane</location>
        <topology evidence="1">Multi-pass membrane protein</topology>
    </subcellularLocation>
</comment>
<feature type="domain" description="Mechanosensitive ion channel MscS C-terminal" evidence="9">
    <location>
        <begin position="181"/>
        <end position="263"/>
    </location>
</feature>
<dbReference type="Proteomes" id="UP000193409">
    <property type="component" value="Unassembled WGS sequence"/>
</dbReference>
<dbReference type="SUPFAM" id="SSF82689">
    <property type="entry name" value="Mechanosensitive channel protein MscS (YggB), C-terminal domain"/>
    <property type="match status" value="1"/>
</dbReference>
<keyword evidence="7" id="KW-0407">Ion channel</keyword>
<dbReference type="PANTHER" id="PTHR30221">
    <property type="entry name" value="SMALL-CONDUCTANCE MECHANOSENSITIVE CHANNEL"/>
    <property type="match status" value="1"/>
</dbReference>
<dbReference type="EMBL" id="FWFQ01000037">
    <property type="protein sequence ID" value="SLN64965.1"/>
    <property type="molecule type" value="Genomic_DNA"/>
</dbReference>
<comment type="similarity">
    <text evidence="2 7">Belongs to the MscS (TC 1.A.23) family.</text>
</comment>
<dbReference type="AlphaFoldDB" id="A0A1Y5TJD4"/>
<keyword evidence="12" id="KW-1185">Reference proteome</keyword>
<keyword evidence="5 7" id="KW-1133">Transmembrane helix</keyword>
<feature type="transmembrane region" description="Helical" evidence="7">
    <location>
        <begin position="93"/>
        <end position="122"/>
    </location>
</feature>
<evidence type="ECO:0000256" key="1">
    <source>
        <dbReference type="ARBA" id="ARBA00004651"/>
    </source>
</evidence>
<keyword evidence="6 7" id="KW-0472">Membrane</keyword>
<comment type="subunit">
    <text evidence="7">Homoheptamer.</text>
</comment>
<dbReference type="GO" id="GO:0008381">
    <property type="term" value="F:mechanosensitive monoatomic ion channel activity"/>
    <property type="evidence" value="ECO:0007669"/>
    <property type="project" value="InterPro"/>
</dbReference>
<dbReference type="InterPro" id="IPR023408">
    <property type="entry name" value="MscS_beta-dom_sf"/>
</dbReference>
<dbReference type="Gene3D" id="2.30.30.60">
    <property type="match status" value="1"/>
</dbReference>
<feature type="domain" description="Mechanosensitive ion channel transmembrane helices 2/3" evidence="10">
    <location>
        <begin position="66"/>
        <end position="107"/>
    </location>
</feature>
<dbReference type="RefSeq" id="WP_085869917.1">
    <property type="nucleotide sequence ID" value="NZ_FWFQ01000037.1"/>
</dbReference>
<dbReference type="InterPro" id="IPR006685">
    <property type="entry name" value="MscS_channel_2nd"/>
</dbReference>
<comment type="caution">
    <text evidence="7">Lacks conserved residue(s) required for the propagation of feature annotation.</text>
</comment>
<keyword evidence="7" id="KW-0813">Transport</keyword>
<dbReference type="Pfam" id="PF00924">
    <property type="entry name" value="MS_channel_2nd"/>
    <property type="match status" value="1"/>
</dbReference>
<sequence>MEDASGIDFAKLLSPDWLVQLGLNVVAAFAILIVTLWAAKWVKNRIVRLGGKRKELDPTLFAFLGNIARVAVMALGGIFILNRFGVETTSLVALIGAAGLAVGLALQGTLSNFAAGVMLILFRPFKTGDFIEVGGESGTVKEISIFTTELATPDNVQIIIPNAQVWGSPITNYSAHDTRRVDFAFGVSYGSDLKKAEAIIGDLIKADSRILADPEPFVKVGNLGDSSVDFTVRVWCNAADYWDIKFDLTRKVKDAFDAGGIEIPFPTRTMVQVSA</sequence>
<evidence type="ECO:0000259" key="9">
    <source>
        <dbReference type="Pfam" id="PF21082"/>
    </source>
</evidence>
<dbReference type="GO" id="GO:0005886">
    <property type="term" value="C:plasma membrane"/>
    <property type="evidence" value="ECO:0007669"/>
    <property type="project" value="UniProtKB-SubCell"/>
</dbReference>
<protein>
    <recommendedName>
        <fullName evidence="7">Small-conductance mechanosensitive channel</fullName>
    </recommendedName>
</protein>
<comment type="function">
    <text evidence="7">Mechanosensitive channel that participates in the regulation of osmotic pressure changes within the cell, opening in response to stretch forces in the membrane lipid bilayer, without the need for other proteins. Contributes to normal resistance to hypoosmotic shock. Forms an ion channel of 1.0 nanosiemens conductance with a slight preference for anions.</text>
</comment>
<organism evidence="11 12">
    <name type="scientific">Pseudoruegeria aquimaris</name>
    <dbReference type="NCBI Taxonomy" id="393663"/>
    <lineage>
        <taxon>Bacteria</taxon>
        <taxon>Pseudomonadati</taxon>
        <taxon>Pseudomonadota</taxon>
        <taxon>Alphaproteobacteria</taxon>
        <taxon>Rhodobacterales</taxon>
        <taxon>Roseobacteraceae</taxon>
        <taxon>Pseudoruegeria</taxon>
    </lineage>
</organism>
<name>A0A1Y5TJD4_9RHOB</name>
<feature type="transmembrane region" description="Helical" evidence="7">
    <location>
        <begin position="17"/>
        <end position="39"/>
    </location>
</feature>
<dbReference type="InterPro" id="IPR011014">
    <property type="entry name" value="MscS_channel_TM-2"/>
</dbReference>
<evidence type="ECO:0000256" key="7">
    <source>
        <dbReference type="RuleBase" id="RU369025"/>
    </source>
</evidence>
<keyword evidence="4 7" id="KW-0812">Transmembrane</keyword>
<dbReference type="SUPFAM" id="SSF82861">
    <property type="entry name" value="Mechanosensitive channel protein MscS (YggB), transmembrane region"/>
    <property type="match status" value="1"/>
</dbReference>